<evidence type="ECO:0000313" key="8">
    <source>
        <dbReference type="Proteomes" id="UP000656244"/>
    </source>
</evidence>
<feature type="transmembrane region" description="Helical" evidence="6">
    <location>
        <begin position="646"/>
        <end position="664"/>
    </location>
</feature>
<protein>
    <submittedName>
        <fullName evidence="7">LptF/LptG family permease</fullName>
    </submittedName>
</protein>
<feature type="transmembrane region" description="Helical" evidence="6">
    <location>
        <begin position="425"/>
        <end position="445"/>
    </location>
</feature>
<feature type="transmembrane region" description="Helical" evidence="6">
    <location>
        <begin position="457"/>
        <end position="474"/>
    </location>
</feature>
<evidence type="ECO:0000313" key="7">
    <source>
        <dbReference type="EMBL" id="MBC3759698.1"/>
    </source>
</evidence>
<name>A0A923KME6_9FLAO</name>
<sequence length="681" mass="77851">MKILDRYILTTYLKTFLSVFVILVLIFVLQTIWLYIKELAGKDLDIGIIVKFIVYFLPKLMPLVLPLTILLTSIMVFGNFAENYEFAAMKSTGISLQRAMSGLSVFIVLLAITTFFFSNNVIPWAEYNSYNLRKNIAKLKPAMAIAEGQFNEIGTYNIKVEEKSGDRGQFLKDVVIHIKDKSGLRNSTTIVSKTGELEGSEDSDVLKLILKDGNYYNDLYPRKIKERKKKPFVKSTFDQYIINIDLSQFNNVDIEDKSYTNKYNMLNLSDLDYTIDSLTIEHDKSIEQFSKVLYNRASITKYVQITEDRESLKKAAGLPDDVGFDNIDETKKKKIVDVDSIYAGNILELFSNKKNIGYLTNAISVVNSATQVIRNKKSTLKPKKVWFNKHIIAFHEKLALGFACVILFFVGAPLGALIRKGGIGLPMVIAILLFLTYHFIGIFALNSAKSGDFNPVLASWFSTLIMLPLSVFLTRRATADRSLFDFDSITVPLKRAFNIKEKNKESFKFLQSFTNEKLADAINNYESLGYSENTRYEAIKLLNSREIPTSEFNEKGIEISNDFETSQDISKDYVDHSKFAITLYTIGAILLVLFFVFKNNKLPSVASASIQLSMVSFILYAIYYLKSILNLNTFYTHIKKPRRKPNLLVLIFGFPLYFITFVFFRFKHKEDLKRNCLESLK</sequence>
<feature type="transmembrane region" description="Helical" evidence="6">
    <location>
        <begin position="12"/>
        <end position="36"/>
    </location>
</feature>
<keyword evidence="2" id="KW-1003">Cell membrane</keyword>
<dbReference type="AlphaFoldDB" id="A0A923KME6"/>
<keyword evidence="3 6" id="KW-0812">Transmembrane</keyword>
<dbReference type="PANTHER" id="PTHR33529:SF6">
    <property type="entry name" value="YJGP_YJGQ FAMILY PERMEASE"/>
    <property type="match status" value="1"/>
</dbReference>
<dbReference type="PANTHER" id="PTHR33529">
    <property type="entry name" value="SLR0882 PROTEIN-RELATED"/>
    <property type="match status" value="1"/>
</dbReference>
<dbReference type="GO" id="GO:0043190">
    <property type="term" value="C:ATP-binding cassette (ABC) transporter complex"/>
    <property type="evidence" value="ECO:0007669"/>
    <property type="project" value="TreeGrafter"/>
</dbReference>
<comment type="caution">
    <text evidence="7">The sequence shown here is derived from an EMBL/GenBank/DDBJ whole genome shotgun (WGS) entry which is preliminary data.</text>
</comment>
<organism evidence="7 8">
    <name type="scientific">Hyunsoonleella aquatilis</name>
    <dbReference type="NCBI Taxonomy" id="2762758"/>
    <lineage>
        <taxon>Bacteria</taxon>
        <taxon>Pseudomonadati</taxon>
        <taxon>Bacteroidota</taxon>
        <taxon>Flavobacteriia</taxon>
        <taxon>Flavobacteriales</taxon>
        <taxon>Flavobacteriaceae</taxon>
    </lineage>
</organism>
<evidence type="ECO:0000256" key="2">
    <source>
        <dbReference type="ARBA" id="ARBA00022475"/>
    </source>
</evidence>
<reference evidence="7" key="1">
    <citation type="submission" date="2020-08" db="EMBL/GenBank/DDBJ databases">
        <title>Hyunsoonleella sp. strain SJ7 genome sequencing and assembly.</title>
        <authorList>
            <person name="Kim I."/>
        </authorList>
    </citation>
    <scope>NUCLEOTIDE SEQUENCE</scope>
    <source>
        <strain evidence="7">SJ7</strain>
    </source>
</reference>
<accession>A0A923KME6</accession>
<keyword evidence="5 6" id="KW-0472">Membrane</keyword>
<feature type="transmembrane region" description="Helical" evidence="6">
    <location>
        <begin position="398"/>
        <end position="418"/>
    </location>
</feature>
<dbReference type="Pfam" id="PF03739">
    <property type="entry name" value="LptF_LptG"/>
    <property type="match status" value="1"/>
</dbReference>
<keyword evidence="8" id="KW-1185">Reference proteome</keyword>
<feature type="transmembrane region" description="Helical" evidence="6">
    <location>
        <begin position="99"/>
        <end position="117"/>
    </location>
</feature>
<evidence type="ECO:0000256" key="1">
    <source>
        <dbReference type="ARBA" id="ARBA00004651"/>
    </source>
</evidence>
<keyword evidence="4 6" id="KW-1133">Transmembrane helix</keyword>
<dbReference type="InterPro" id="IPR005495">
    <property type="entry name" value="LptG/LptF_permease"/>
</dbReference>
<evidence type="ECO:0000256" key="6">
    <source>
        <dbReference type="SAM" id="Phobius"/>
    </source>
</evidence>
<evidence type="ECO:0000256" key="4">
    <source>
        <dbReference type="ARBA" id="ARBA00022989"/>
    </source>
</evidence>
<feature type="transmembrane region" description="Helical" evidence="6">
    <location>
        <begin position="603"/>
        <end position="625"/>
    </location>
</feature>
<feature type="transmembrane region" description="Helical" evidence="6">
    <location>
        <begin position="56"/>
        <end position="78"/>
    </location>
</feature>
<proteinExistence type="predicted"/>
<dbReference type="GO" id="GO:0015920">
    <property type="term" value="P:lipopolysaccharide transport"/>
    <property type="evidence" value="ECO:0007669"/>
    <property type="project" value="TreeGrafter"/>
</dbReference>
<gene>
    <name evidence="7" type="ORF">H7U19_14890</name>
</gene>
<feature type="transmembrane region" description="Helical" evidence="6">
    <location>
        <begin position="579"/>
        <end position="597"/>
    </location>
</feature>
<evidence type="ECO:0000256" key="5">
    <source>
        <dbReference type="ARBA" id="ARBA00023136"/>
    </source>
</evidence>
<comment type="subcellular location">
    <subcellularLocation>
        <location evidence="1">Cell membrane</location>
        <topology evidence="1">Multi-pass membrane protein</topology>
    </subcellularLocation>
</comment>
<evidence type="ECO:0000256" key="3">
    <source>
        <dbReference type="ARBA" id="ARBA00022692"/>
    </source>
</evidence>
<dbReference type="EMBL" id="JACNMF010000005">
    <property type="protein sequence ID" value="MBC3759698.1"/>
    <property type="molecule type" value="Genomic_DNA"/>
</dbReference>
<dbReference type="RefSeq" id="WP_186563663.1">
    <property type="nucleotide sequence ID" value="NZ_JACNMF010000005.1"/>
</dbReference>
<dbReference type="Proteomes" id="UP000656244">
    <property type="component" value="Unassembled WGS sequence"/>
</dbReference>